<proteinExistence type="predicted"/>
<dbReference type="OrthoDB" id="3753493at2759"/>
<evidence type="ECO:0000313" key="4">
    <source>
        <dbReference type="RefSeq" id="XP_033578259.1"/>
    </source>
</evidence>
<evidence type="ECO:0000256" key="1">
    <source>
        <dbReference type="SAM" id="MobiDB-lite"/>
    </source>
</evidence>
<dbReference type="Proteomes" id="UP000504636">
    <property type="component" value="Unplaced"/>
</dbReference>
<organism evidence="2">
    <name type="scientific">Mytilinidion resinicola</name>
    <dbReference type="NCBI Taxonomy" id="574789"/>
    <lineage>
        <taxon>Eukaryota</taxon>
        <taxon>Fungi</taxon>
        <taxon>Dikarya</taxon>
        <taxon>Ascomycota</taxon>
        <taxon>Pezizomycotina</taxon>
        <taxon>Dothideomycetes</taxon>
        <taxon>Pleosporomycetidae</taxon>
        <taxon>Mytilinidiales</taxon>
        <taxon>Mytilinidiaceae</taxon>
        <taxon>Mytilinidion</taxon>
    </lineage>
</organism>
<protein>
    <submittedName>
        <fullName evidence="2 4">Uncharacterized protein</fullName>
    </submittedName>
</protein>
<gene>
    <name evidence="2 4" type="ORF">BDZ99DRAFT_298985</name>
</gene>
<feature type="region of interest" description="Disordered" evidence="1">
    <location>
        <begin position="1"/>
        <end position="72"/>
    </location>
</feature>
<keyword evidence="3" id="KW-1185">Reference proteome</keyword>
<reference evidence="4" key="3">
    <citation type="submission" date="2025-04" db="UniProtKB">
        <authorList>
            <consortium name="RefSeq"/>
        </authorList>
    </citation>
    <scope>IDENTIFICATION</scope>
    <source>
        <strain evidence="4">CBS 304.34</strain>
    </source>
</reference>
<evidence type="ECO:0000313" key="3">
    <source>
        <dbReference type="Proteomes" id="UP000504636"/>
    </source>
</evidence>
<reference evidence="2 4" key="1">
    <citation type="journal article" date="2020" name="Stud. Mycol.">
        <title>101 Dothideomycetes genomes: a test case for predicting lifestyles and emergence of pathogens.</title>
        <authorList>
            <person name="Haridas S."/>
            <person name="Albert R."/>
            <person name="Binder M."/>
            <person name="Bloem J."/>
            <person name="Labutti K."/>
            <person name="Salamov A."/>
            <person name="Andreopoulos B."/>
            <person name="Baker S."/>
            <person name="Barry K."/>
            <person name="Bills G."/>
            <person name="Bluhm B."/>
            <person name="Cannon C."/>
            <person name="Castanera R."/>
            <person name="Culley D."/>
            <person name="Daum C."/>
            <person name="Ezra D."/>
            <person name="Gonzalez J."/>
            <person name="Henrissat B."/>
            <person name="Kuo A."/>
            <person name="Liang C."/>
            <person name="Lipzen A."/>
            <person name="Lutzoni F."/>
            <person name="Magnuson J."/>
            <person name="Mondo S."/>
            <person name="Nolan M."/>
            <person name="Ohm R."/>
            <person name="Pangilinan J."/>
            <person name="Park H.-J."/>
            <person name="Ramirez L."/>
            <person name="Alfaro M."/>
            <person name="Sun H."/>
            <person name="Tritt A."/>
            <person name="Yoshinaga Y."/>
            <person name="Zwiers L.-H."/>
            <person name="Turgeon B."/>
            <person name="Goodwin S."/>
            <person name="Spatafora J."/>
            <person name="Crous P."/>
            <person name="Grigoriev I."/>
        </authorList>
    </citation>
    <scope>NUCLEOTIDE SEQUENCE</scope>
    <source>
        <strain evidence="2 4">CBS 304.34</strain>
    </source>
</reference>
<sequence>MGIPAWRSRKPLVDPAGNSPGRSLREIQDAFRSMDMREPEQPRRAESPLDFGLGEYDQRSATEDEPAPESRASAAFQFSADFNFTPNTVTNRIPSAPDSDWNQVPLGLYFETMTHLVDRTLIHSEIRTALHSKRTGDERPTTNCDVSQAAIDSHLAGEAEAIGHRFSAQIAGSIIQRMERMICLNRRRVNERSAWVQPRPQLKTLKEIIDEVVRYLDRAKEQRVEAGESAWHVAHELTWVAWVQEAVHSGTWHLAEEREECECLGVAVYEVD</sequence>
<dbReference type="AlphaFoldDB" id="A0A6A6YTK3"/>
<feature type="compositionally biased region" description="Basic and acidic residues" evidence="1">
    <location>
        <begin position="23"/>
        <end position="47"/>
    </location>
</feature>
<dbReference type="RefSeq" id="XP_033578259.1">
    <property type="nucleotide sequence ID" value="XM_033714174.1"/>
</dbReference>
<name>A0A6A6YTK3_9PEZI</name>
<accession>A0A6A6YTK3</accession>
<dbReference type="GeneID" id="54455067"/>
<dbReference type="EMBL" id="MU003699">
    <property type="protein sequence ID" value="KAF2811295.1"/>
    <property type="molecule type" value="Genomic_DNA"/>
</dbReference>
<reference evidence="4" key="2">
    <citation type="submission" date="2020-04" db="EMBL/GenBank/DDBJ databases">
        <authorList>
            <consortium name="NCBI Genome Project"/>
        </authorList>
    </citation>
    <scope>NUCLEOTIDE SEQUENCE</scope>
    <source>
        <strain evidence="4">CBS 304.34</strain>
    </source>
</reference>
<evidence type="ECO:0000313" key="2">
    <source>
        <dbReference type="EMBL" id="KAF2811295.1"/>
    </source>
</evidence>